<dbReference type="GO" id="GO:0001913">
    <property type="term" value="P:T cell mediated cytotoxicity"/>
    <property type="evidence" value="ECO:0007669"/>
    <property type="project" value="TreeGrafter"/>
</dbReference>
<reference evidence="4" key="1">
    <citation type="submission" date="2018-06" db="EMBL/GenBank/DDBJ databases">
        <title>Genome assembly of Danube salmon.</title>
        <authorList>
            <person name="Macqueen D.J."/>
            <person name="Gundappa M.K."/>
        </authorList>
    </citation>
    <scope>NUCLEOTIDE SEQUENCE [LARGE SCALE GENOMIC DNA]</scope>
</reference>
<keyword evidence="1 2" id="KW-0732">Signal</keyword>
<evidence type="ECO:0000256" key="2">
    <source>
        <dbReference type="SAM" id="SignalP"/>
    </source>
</evidence>
<proteinExistence type="predicted"/>
<dbReference type="GeneTree" id="ENSGT00990000203866"/>
<evidence type="ECO:0000256" key="1">
    <source>
        <dbReference type="ARBA" id="ARBA00022729"/>
    </source>
</evidence>
<dbReference type="GO" id="GO:0001771">
    <property type="term" value="P:immunological synapse formation"/>
    <property type="evidence" value="ECO:0007669"/>
    <property type="project" value="TreeGrafter"/>
</dbReference>
<dbReference type="Proteomes" id="UP000314982">
    <property type="component" value="Unassembled WGS sequence"/>
</dbReference>
<keyword evidence="4" id="KW-1185">Reference proteome</keyword>
<feature type="signal peptide" evidence="2">
    <location>
        <begin position="1"/>
        <end position="17"/>
    </location>
</feature>
<evidence type="ECO:0000313" key="3">
    <source>
        <dbReference type="Ensembl" id="ENSHHUP00000013083.1"/>
    </source>
</evidence>
<dbReference type="PANTHER" id="PTHR46096:SF3">
    <property type="entry name" value="PERFORIN-1"/>
    <property type="match status" value="1"/>
</dbReference>
<dbReference type="GO" id="GO:0003676">
    <property type="term" value="F:nucleic acid binding"/>
    <property type="evidence" value="ECO:0007669"/>
    <property type="project" value="InterPro"/>
</dbReference>
<dbReference type="InterPro" id="IPR052784">
    <property type="entry name" value="Perforin-1_pore-forming"/>
</dbReference>
<dbReference type="Ensembl" id="ENSHHUT00000013506.1">
    <property type="protein sequence ID" value="ENSHHUP00000013083.1"/>
    <property type="gene ID" value="ENSHHUG00000008028.1"/>
</dbReference>
<dbReference type="GO" id="GO:0051607">
    <property type="term" value="P:defense response to virus"/>
    <property type="evidence" value="ECO:0007669"/>
    <property type="project" value="TreeGrafter"/>
</dbReference>
<organism evidence="3 4">
    <name type="scientific">Hucho hucho</name>
    <name type="common">huchen</name>
    <dbReference type="NCBI Taxonomy" id="62062"/>
    <lineage>
        <taxon>Eukaryota</taxon>
        <taxon>Metazoa</taxon>
        <taxon>Chordata</taxon>
        <taxon>Craniata</taxon>
        <taxon>Vertebrata</taxon>
        <taxon>Euteleostomi</taxon>
        <taxon>Actinopterygii</taxon>
        <taxon>Neopterygii</taxon>
        <taxon>Teleostei</taxon>
        <taxon>Protacanthopterygii</taxon>
        <taxon>Salmoniformes</taxon>
        <taxon>Salmonidae</taxon>
        <taxon>Salmoninae</taxon>
        <taxon>Hucho</taxon>
    </lineage>
</organism>
<reference evidence="3" key="2">
    <citation type="submission" date="2025-08" db="UniProtKB">
        <authorList>
            <consortium name="Ensembl"/>
        </authorList>
    </citation>
    <scope>IDENTIFICATION</scope>
</reference>
<name>A0A4W5K6Z5_9TELE</name>
<dbReference type="AlphaFoldDB" id="A0A4W5K6Z5"/>
<dbReference type="STRING" id="62062.ENSHHUP00000013083"/>
<accession>A0A4W5K6Z5</accession>
<dbReference type="PANTHER" id="PTHR46096">
    <property type="entry name" value="PERFORIN-1"/>
    <property type="match status" value="1"/>
</dbReference>
<feature type="chain" id="PRO_5045152920" evidence="2">
    <location>
        <begin position="18"/>
        <end position="205"/>
    </location>
</feature>
<sequence length="205" mass="22907">MVALLWLWGAWLSPVLSSCTTGRPAECKAALSAPGTNLAGEGFDVVTMERKQAYVIDVDTWRKTANGTCTLCVNPFMEGKTQRLPAAVVDWRPSQKCNMRLASMVYDSSEAFVDVSWKIGLDVMTPQAKGSVMVGGTHSRAAKTVMSQSKKDKYSFIKQEIHCSYYRQTLAARSIQKWFVEIGVEDLDWPAQSHDLNPIKHLWDE</sequence>
<dbReference type="GO" id="GO:0022829">
    <property type="term" value="F:wide pore channel activity"/>
    <property type="evidence" value="ECO:0007669"/>
    <property type="project" value="TreeGrafter"/>
</dbReference>
<dbReference type="Gene3D" id="3.30.420.10">
    <property type="entry name" value="Ribonuclease H-like superfamily/Ribonuclease H"/>
    <property type="match status" value="1"/>
</dbReference>
<dbReference type="GO" id="GO:0016020">
    <property type="term" value="C:membrane"/>
    <property type="evidence" value="ECO:0007669"/>
    <property type="project" value="TreeGrafter"/>
</dbReference>
<dbReference type="InterPro" id="IPR036397">
    <property type="entry name" value="RNaseH_sf"/>
</dbReference>
<protein>
    <submittedName>
        <fullName evidence="3">Uncharacterized protein</fullName>
    </submittedName>
</protein>
<reference evidence="3" key="3">
    <citation type="submission" date="2025-09" db="UniProtKB">
        <authorList>
            <consortium name="Ensembl"/>
        </authorList>
    </citation>
    <scope>IDENTIFICATION</scope>
</reference>
<evidence type="ECO:0000313" key="4">
    <source>
        <dbReference type="Proteomes" id="UP000314982"/>
    </source>
</evidence>